<dbReference type="AlphaFoldDB" id="A0A9N9WGN9"/>
<keyword evidence="3 5" id="KW-1133">Transmembrane helix</keyword>
<dbReference type="GO" id="GO:0015179">
    <property type="term" value="F:L-amino acid transmembrane transporter activity"/>
    <property type="evidence" value="ECO:0007669"/>
    <property type="project" value="TreeGrafter"/>
</dbReference>
<evidence type="ECO:0000313" key="8">
    <source>
        <dbReference type="Proteomes" id="UP001153714"/>
    </source>
</evidence>
<evidence type="ECO:0000256" key="1">
    <source>
        <dbReference type="ARBA" id="ARBA00004141"/>
    </source>
</evidence>
<dbReference type="OrthoDB" id="1684102at2759"/>
<evidence type="ECO:0000256" key="4">
    <source>
        <dbReference type="ARBA" id="ARBA00023136"/>
    </source>
</evidence>
<keyword evidence="4 5" id="KW-0472">Membrane</keyword>
<protein>
    <recommendedName>
        <fullName evidence="6">Amino acid transporter transmembrane domain-containing protein</fullName>
    </recommendedName>
</protein>
<organism evidence="7 8">
    <name type="scientific">Diatraea saccharalis</name>
    <name type="common">sugarcane borer</name>
    <dbReference type="NCBI Taxonomy" id="40085"/>
    <lineage>
        <taxon>Eukaryota</taxon>
        <taxon>Metazoa</taxon>
        <taxon>Ecdysozoa</taxon>
        <taxon>Arthropoda</taxon>
        <taxon>Hexapoda</taxon>
        <taxon>Insecta</taxon>
        <taxon>Pterygota</taxon>
        <taxon>Neoptera</taxon>
        <taxon>Endopterygota</taxon>
        <taxon>Lepidoptera</taxon>
        <taxon>Glossata</taxon>
        <taxon>Ditrysia</taxon>
        <taxon>Pyraloidea</taxon>
        <taxon>Crambidae</taxon>
        <taxon>Crambinae</taxon>
        <taxon>Diatraea</taxon>
    </lineage>
</organism>
<gene>
    <name evidence="7" type="ORF">DIATSA_LOCUS9663</name>
</gene>
<dbReference type="Proteomes" id="UP001153714">
    <property type="component" value="Chromosome 4"/>
</dbReference>
<feature type="transmembrane region" description="Helical" evidence="5">
    <location>
        <begin position="57"/>
        <end position="78"/>
    </location>
</feature>
<evidence type="ECO:0000256" key="5">
    <source>
        <dbReference type="SAM" id="Phobius"/>
    </source>
</evidence>
<evidence type="ECO:0000256" key="3">
    <source>
        <dbReference type="ARBA" id="ARBA00022989"/>
    </source>
</evidence>
<name>A0A9N9WGN9_9NEOP</name>
<feature type="transmembrane region" description="Helical" evidence="5">
    <location>
        <begin position="32"/>
        <end position="51"/>
    </location>
</feature>
<keyword evidence="8" id="KW-1185">Reference proteome</keyword>
<proteinExistence type="predicted"/>
<feature type="domain" description="Amino acid transporter transmembrane" evidence="6">
    <location>
        <begin position="29"/>
        <end position="104"/>
    </location>
</feature>
<evidence type="ECO:0000256" key="2">
    <source>
        <dbReference type="ARBA" id="ARBA00022692"/>
    </source>
</evidence>
<evidence type="ECO:0000313" key="7">
    <source>
        <dbReference type="EMBL" id="CAG9792102.1"/>
    </source>
</evidence>
<dbReference type="InterPro" id="IPR013057">
    <property type="entry name" value="AA_transpt_TM"/>
</dbReference>
<dbReference type="Pfam" id="PF01490">
    <property type="entry name" value="Aa_trans"/>
    <property type="match status" value="1"/>
</dbReference>
<keyword evidence="2 5" id="KW-0812">Transmembrane</keyword>
<sequence>MEKTDTKTKVEDVYNPFQHRQVQKPNSDFRSLANLIKSSLGSGILAIPLAFANAGWAVGLVGTIVITFICGHCVHIFVETSRACCRIERKPLLGYAETCKAAFANGPKPTRKFANAARYTHM</sequence>
<evidence type="ECO:0000259" key="6">
    <source>
        <dbReference type="Pfam" id="PF01490"/>
    </source>
</evidence>
<dbReference type="GO" id="GO:0005774">
    <property type="term" value="C:vacuolar membrane"/>
    <property type="evidence" value="ECO:0007669"/>
    <property type="project" value="TreeGrafter"/>
</dbReference>
<comment type="subcellular location">
    <subcellularLocation>
        <location evidence="1">Membrane</location>
        <topology evidence="1">Multi-pass membrane protein</topology>
    </subcellularLocation>
</comment>
<dbReference type="PANTHER" id="PTHR22950:SF349">
    <property type="entry name" value="AMINO ACID TRANSPORTER TRANSMEMBRANE DOMAIN-CONTAINING PROTEIN"/>
    <property type="match status" value="1"/>
</dbReference>
<reference evidence="7" key="1">
    <citation type="submission" date="2021-12" db="EMBL/GenBank/DDBJ databases">
        <authorList>
            <person name="King R."/>
        </authorList>
    </citation>
    <scope>NUCLEOTIDE SEQUENCE</scope>
</reference>
<reference evidence="7" key="2">
    <citation type="submission" date="2022-10" db="EMBL/GenBank/DDBJ databases">
        <authorList>
            <consortium name="ENA_rothamsted_submissions"/>
            <consortium name="culmorum"/>
            <person name="King R."/>
        </authorList>
    </citation>
    <scope>NUCLEOTIDE SEQUENCE</scope>
</reference>
<dbReference type="EMBL" id="OU893335">
    <property type="protein sequence ID" value="CAG9792102.1"/>
    <property type="molecule type" value="Genomic_DNA"/>
</dbReference>
<dbReference type="PANTHER" id="PTHR22950">
    <property type="entry name" value="AMINO ACID TRANSPORTER"/>
    <property type="match status" value="1"/>
</dbReference>
<accession>A0A9N9WGN9</accession>